<evidence type="ECO:0000256" key="2">
    <source>
        <dbReference type="ARBA" id="ARBA00012759"/>
    </source>
</evidence>
<dbReference type="AlphaFoldDB" id="A0AAD4GS15"/>
<evidence type="ECO:0000256" key="1">
    <source>
        <dbReference type="ARBA" id="ARBA00000707"/>
    </source>
</evidence>
<accession>A0AAD4GS15</accession>
<dbReference type="GO" id="GO:0006511">
    <property type="term" value="P:ubiquitin-dependent protein catabolic process"/>
    <property type="evidence" value="ECO:0007669"/>
    <property type="project" value="InterPro"/>
</dbReference>
<dbReference type="InterPro" id="IPR038765">
    <property type="entry name" value="Papain-like_cys_pep_sf"/>
</dbReference>
<evidence type="ECO:0000256" key="3">
    <source>
        <dbReference type="ARBA" id="ARBA00022670"/>
    </source>
</evidence>
<comment type="catalytic activity">
    <reaction evidence="1">
        <text>Thiol-dependent hydrolysis of ester, thioester, amide, peptide and isopeptide bonds formed by the C-terminal Gly of ubiquitin (a 76-residue protein attached to proteins as an intracellular targeting signal).</text>
        <dbReference type="EC" id="3.4.19.12"/>
    </reaction>
</comment>
<dbReference type="GO" id="GO:0004843">
    <property type="term" value="F:cysteine-type deubiquitinase activity"/>
    <property type="evidence" value="ECO:0007669"/>
    <property type="project" value="UniProtKB-EC"/>
</dbReference>
<name>A0AAD4GS15_ASPNN</name>
<keyword evidence="6" id="KW-0788">Thiol protease</keyword>
<evidence type="ECO:0000256" key="7">
    <source>
        <dbReference type="PROSITE-ProRule" id="PRU01393"/>
    </source>
</evidence>
<dbReference type="EC" id="3.4.19.12" evidence="2"/>
<comment type="caution">
    <text evidence="9">The sequence shown here is derived from an EMBL/GenBank/DDBJ whole genome shotgun (WGS) entry which is preliminary data.</text>
</comment>
<dbReference type="PANTHER" id="PTHR10589">
    <property type="entry name" value="UBIQUITIN CARBOXYL-TERMINAL HYDROLASE"/>
    <property type="match status" value="1"/>
</dbReference>
<dbReference type="Pfam" id="PF01088">
    <property type="entry name" value="Peptidase_C12"/>
    <property type="match status" value="1"/>
</dbReference>
<keyword evidence="5" id="KW-0378">Hydrolase</keyword>
<proteinExistence type="inferred from homology"/>
<dbReference type="Gene3D" id="3.40.532.10">
    <property type="entry name" value="Peptidase C12, ubiquitin carboxyl-terminal hydrolase"/>
    <property type="match status" value="1"/>
</dbReference>
<evidence type="ECO:0000256" key="6">
    <source>
        <dbReference type="ARBA" id="ARBA00022807"/>
    </source>
</evidence>
<comment type="caution">
    <text evidence="7">Lacks conserved residue(s) required for the propagation of feature annotation.</text>
</comment>
<feature type="domain" description="UCH catalytic" evidence="8">
    <location>
        <begin position="1"/>
        <end position="126"/>
    </location>
</feature>
<keyword evidence="3" id="KW-0645">Protease</keyword>
<dbReference type="Proteomes" id="UP001194746">
    <property type="component" value="Unassembled WGS sequence"/>
</dbReference>
<dbReference type="SUPFAM" id="SSF54001">
    <property type="entry name" value="Cysteine proteinases"/>
    <property type="match status" value="1"/>
</dbReference>
<organism evidence="9 10">
    <name type="scientific">Aspergillus nanangensis</name>
    <dbReference type="NCBI Taxonomy" id="2582783"/>
    <lineage>
        <taxon>Eukaryota</taxon>
        <taxon>Fungi</taxon>
        <taxon>Dikarya</taxon>
        <taxon>Ascomycota</taxon>
        <taxon>Pezizomycotina</taxon>
        <taxon>Eurotiomycetes</taxon>
        <taxon>Eurotiomycetidae</taxon>
        <taxon>Eurotiales</taxon>
        <taxon>Aspergillaceae</taxon>
        <taxon>Aspergillus</taxon>
        <taxon>Aspergillus subgen. Circumdati</taxon>
    </lineage>
</organism>
<dbReference type="GO" id="GO:0016579">
    <property type="term" value="P:protein deubiquitination"/>
    <property type="evidence" value="ECO:0007669"/>
    <property type="project" value="TreeGrafter"/>
</dbReference>
<dbReference type="PANTHER" id="PTHR10589:SF29">
    <property type="entry name" value="UBIQUITIN CARBOXYL-TERMINAL HYDROLASE"/>
    <property type="match status" value="1"/>
</dbReference>
<evidence type="ECO:0000259" key="8">
    <source>
        <dbReference type="PROSITE" id="PS52048"/>
    </source>
</evidence>
<evidence type="ECO:0000256" key="4">
    <source>
        <dbReference type="ARBA" id="ARBA00022786"/>
    </source>
</evidence>
<keyword evidence="10" id="KW-1185">Reference proteome</keyword>
<dbReference type="EMBL" id="VCAU01000066">
    <property type="protein sequence ID" value="KAF9887126.1"/>
    <property type="molecule type" value="Genomic_DNA"/>
</dbReference>
<comment type="similarity">
    <text evidence="7">Belongs to the peptidase C12 family.</text>
</comment>
<sequence length="266" mass="30238">MPFTPALRGDAINNFDFVKRIHNSFARRMDMLHSDLQLKDEATSRKSRSGKPSHDDGEANAAFHFIAFVPAQGKVWKFDGLERQPQALGSSTVGNDWLDLVRDNILTRMYEYEEDQIEFSILSLARDPLLDLVDKLAINVKSLDILQRHMTLSGGCSGQTAFLDPGLENTIWGADKSLGLNQDQIDQAQVPAEESSRYQNCSVEDALQYQTHLAHGQQELRAAIREEQQSHRADDEYATGRRYDYGPAVRTWVQFLARKRILEELK</sequence>
<dbReference type="InterPro" id="IPR036959">
    <property type="entry name" value="Peptidase_C12_UCH_sf"/>
</dbReference>
<evidence type="ECO:0000313" key="10">
    <source>
        <dbReference type="Proteomes" id="UP001194746"/>
    </source>
</evidence>
<reference evidence="9" key="1">
    <citation type="journal article" date="2019" name="Beilstein J. Org. Chem.">
        <title>Nanangenines: drimane sesquiterpenoids as the dominant metabolite cohort of a novel Australian fungus, Aspergillus nanangensis.</title>
        <authorList>
            <person name="Lacey H.J."/>
            <person name="Gilchrist C.L.M."/>
            <person name="Crombie A."/>
            <person name="Kalaitzis J.A."/>
            <person name="Vuong D."/>
            <person name="Rutledge P.J."/>
            <person name="Turner P."/>
            <person name="Pitt J.I."/>
            <person name="Lacey E."/>
            <person name="Chooi Y.H."/>
            <person name="Piggott A.M."/>
        </authorList>
    </citation>
    <scope>NUCLEOTIDE SEQUENCE</scope>
    <source>
        <strain evidence="9">MST-FP2251</strain>
    </source>
</reference>
<dbReference type="GO" id="GO:0005737">
    <property type="term" value="C:cytoplasm"/>
    <property type="evidence" value="ECO:0007669"/>
    <property type="project" value="TreeGrafter"/>
</dbReference>
<dbReference type="InterPro" id="IPR001578">
    <property type="entry name" value="Peptidase_C12_UCH"/>
</dbReference>
<gene>
    <name evidence="9" type="ORF">FE257_010501</name>
</gene>
<keyword evidence="4" id="KW-0833">Ubl conjugation pathway</keyword>
<reference evidence="9" key="2">
    <citation type="submission" date="2020-02" db="EMBL/GenBank/DDBJ databases">
        <authorList>
            <person name="Gilchrist C.L.M."/>
            <person name="Chooi Y.-H."/>
        </authorList>
    </citation>
    <scope>NUCLEOTIDE SEQUENCE</scope>
    <source>
        <strain evidence="9">MST-FP2251</strain>
    </source>
</reference>
<protein>
    <recommendedName>
        <fullName evidence="2">ubiquitinyl hydrolase 1</fullName>
        <ecNumber evidence="2">3.4.19.12</ecNumber>
    </recommendedName>
</protein>
<evidence type="ECO:0000313" key="9">
    <source>
        <dbReference type="EMBL" id="KAF9887126.1"/>
    </source>
</evidence>
<dbReference type="PROSITE" id="PS52048">
    <property type="entry name" value="UCH_DOMAIN"/>
    <property type="match status" value="1"/>
</dbReference>
<evidence type="ECO:0000256" key="5">
    <source>
        <dbReference type="ARBA" id="ARBA00022801"/>
    </source>
</evidence>